<dbReference type="PANTHER" id="PTHR23266">
    <property type="entry name" value="IMMUNOGLOBULIN HEAVY CHAIN"/>
    <property type="match status" value="1"/>
</dbReference>
<dbReference type="InterPro" id="IPR007110">
    <property type="entry name" value="Ig-like_dom"/>
</dbReference>
<dbReference type="SMART" id="SM00409">
    <property type="entry name" value="IG"/>
    <property type="match status" value="2"/>
</dbReference>
<dbReference type="Proteomes" id="UP000472266">
    <property type="component" value="Unplaced"/>
</dbReference>
<proteinExistence type="predicted"/>
<protein>
    <recommendedName>
        <fullName evidence="5">Ig-like domain-containing protein</fullName>
    </recommendedName>
</protein>
<dbReference type="Ensembl" id="ENSSHBT00005019595.1">
    <property type="protein sequence ID" value="ENSSHBP00005016365.1"/>
    <property type="gene ID" value="ENSSHBG00005014251.1"/>
</dbReference>
<reference evidence="6" key="2">
    <citation type="submission" date="2025-09" db="UniProtKB">
        <authorList>
            <consortium name="Ensembl"/>
        </authorList>
    </citation>
    <scope>IDENTIFICATION</scope>
</reference>
<dbReference type="PROSITE" id="PS50835">
    <property type="entry name" value="IG_LIKE"/>
    <property type="match status" value="2"/>
</dbReference>
<dbReference type="InterPro" id="IPR013783">
    <property type="entry name" value="Ig-like_fold"/>
</dbReference>
<dbReference type="PROSITE" id="PS00290">
    <property type="entry name" value="IG_MHC"/>
    <property type="match status" value="1"/>
</dbReference>
<evidence type="ECO:0000313" key="7">
    <source>
        <dbReference type="Proteomes" id="UP000472266"/>
    </source>
</evidence>
<keyword evidence="7" id="KW-1185">Reference proteome</keyword>
<dbReference type="InterPro" id="IPR036179">
    <property type="entry name" value="Ig-like_dom_sf"/>
</dbReference>
<dbReference type="Pfam" id="PF07686">
    <property type="entry name" value="V-set"/>
    <property type="match status" value="1"/>
</dbReference>
<feature type="domain" description="Ig-like" evidence="5">
    <location>
        <begin position="121"/>
        <end position="217"/>
    </location>
</feature>
<reference evidence="6" key="1">
    <citation type="submission" date="2025-08" db="UniProtKB">
        <authorList>
            <consortium name="Ensembl"/>
        </authorList>
    </citation>
    <scope>IDENTIFICATION</scope>
</reference>
<dbReference type="FunFam" id="2.60.40.10:FF:000463">
    <property type="entry name" value="Immunoglobulin heavy constant gamma 1"/>
    <property type="match status" value="1"/>
</dbReference>
<dbReference type="AlphaFoldDB" id="A0A672UN47"/>
<dbReference type="Gene3D" id="2.60.40.10">
    <property type="entry name" value="Immunoglobulins"/>
    <property type="match status" value="2"/>
</dbReference>
<sequence>ISSTITTTSSLHAVVGGRVLGRSSFTFSDYSLGWMRQAPGQGLEWVASISKSGGTTRYAASVQGRFTISRDTSQSTVTLQMSSLTTDDTATYYCAKRAGSAGAYGGTKAIVKGSRFEVNAPSVFVFPPPSEQLSMQESATITCLAKGFNPPDLFIQWLRNGDPIPSHLPASKSRLPASYFTYSALTVPGEDWSSGNVFTCLVGHEKIPMQVVQRSVDKASGKPTAVNVSLVLSDVASSCY</sequence>
<keyword evidence="4" id="KW-1280">Immunoglobulin</keyword>
<dbReference type="InterPro" id="IPR003006">
    <property type="entry name" value="Ig/MHC_CS"/>
</dbReference>
<evidence type="ECO:0000313" key="6">
    <source>
        <dbReference type="Ensembl" id="ENSSHBP00005016365.1"/>
    </source>
</evidence>
<dbReference type="GeneTree" id="ENSGT00940000161491"/>
<dbReference type="InterPro" id="IPR050199">
    <property type="entry name" value="IgHV"/>
</dbReference>
<dbReference type="InterPro" id="IPR003597">
    <property type="entry name" value="Ig_C1-set"/>
</dbReference>
<dbReference type="InterPro" id="IPR013106">
    <property type="entry name" value="Ig_V-set"/>
</dbReference>
<dbReference type="SMART" id="SM00407">
    <property type="entry name" value="IGc1"/>
    <property type="match status" value="1"/>
</dbReference>
<dbReference type="InterPro" id="IPR003599">
    <property type="entry name" value="Ig_sub"/>
</dbReference>
<evidence type="ECO:0000256" key="1">
    <source>
        <dbReference type="ARBA" id="ARBA00022859"/>
    </source>
</evidence>
<keyword evidence="2" id="KW-1064">Adaptive immunity</keyword>
<dbReference type="SMART" id="SM00406">
    <property type="entry name" value="IGv"/>
    <property type="match status" value="1"/>
</dbReference>
<keyword evidence="3" id="KW-0393">Immunoglobulin domain</keyword>
<evidence type="ECO:0000256" key="3">
    <source>
        <dbReference type="ARBA" id="ARBA00023319"/>
    </source>
</evidence>
<dbReference type="GO" id="GO:0005576">
    <property type="term" value="C:extracellular region"/>
    <property type="evidence" value="ECO:0007669"/>
    <property type="project" value="UniProtKB-ARBA"/>
</dbReference>
<feature type="domain" description="Ig-like" evidence="5">
    <location>
        <begin position="1"/>
        <end position="94"/>
    </location>
</feature>
<dbReference type="GO" id="GO:0019814">
    <property type="term" value="C:immunoglobulin complex"/>
    <property type="evidence" value="ECO:0007669"/>
    <property type="project" value="UniProtKB-KW"/>
</dbReference>
<dbReference type="Pfam" id="PF07654">
    <property type="entry name" value="C1-set"/>
    <property type="match status" value="1"/>
</dbReference>
<name>A0A672UN47_STRHB</name>
<evidence type="ECO:0000256" key="4">
    <source>
        <dbReference type="ARBA" id="ARBA00043265"/>
    </source>
</evidence>
<keyword evidence="1" id="KW-0391">Immunity</keyword>
<dbReference type="GO" id="GO:0002250">
    <property type="term" value="P:adaptive immune response"/>
    <property type="evidence" value="ECO:0007669"/>
    <property type="project" value="UniProtKB-KW"/>
</dbReference>
<evidence type="ECO:0000256" key="2">
    <source>
        <dbReference type="ARBA" id="ARBA00023130"/>
    </source>
</evidence>
<dbReference type="SUPFAM" id="SSF48726">
    <property type="entry name" value="Immunoglobulin"/>
    <property type="match status" value="2"/>
</dbReference>
<dbReference type="OMA" id="THKSTND"/>
<evidence type="ECO:0000259" key="5">
    <source>
        <dbReference type="PROSITE" id="PS50835"/>
    </source>
</evidence>
<organism evidence="6 7">
    <name type="scientific">Strigops habroptila</name>
    <name type="common">Kakapo</name>
    <dbReference type="NCBI Taxonomy" id="2489341"/>
    <lineage>
        <taxon>Eukaryota</taxon>
        <taxon>Metazoa</taxon>
        <taxon>Chordata</taxon>
        <taxon>Craniata</taxon>
        <taxon>Vertebrata</taxon>
        <taxon>Euteleostomi</taxon>
        <taxon>Archelosauria</taxon>
        <taxon>Archosauria</taxon>
        <taxon>Dinosauria</taxon>
        <taxon>Saurischia</taxon>
        <taxon>Theropoda</taxon>
        <taxon>Coelurosauria</taxon>
        <taxon>Aves</taxon>
        <taxon>Neognathae</taxon>
        <taxon>Neoaves</taxon>
        <taxon>Telluraves</taxon>
        <taxon>Australaves</taxon>
        <taxon>Psittaciformes</taxon>
        <taxon>Psittacidae</taxon>
        <taxon>Strigops</taxon>
    </lineage>
</organism>
<dbReference type="CDD" id="cd05768">
    <property type="entry name" value="IgC1_CH3_IgAGD_CH4_IgAEM"/>
    <property type="match status" value="1"/>
</dbReference>
<accession>A0A672UN47</accession>